<dbReference type="GO" id="GO:0006865">
    <property type="term" value="P:amino acid transport"/>
    <property type="evidence" value="ECO:0007669"/>
    <property type="project" value="UniProtKB-KW"/>
</dbReference>
<dbReference type="Pfam" id="PF02653">
    <property type="entry name" value="BPD_transp_2"/>
    <property type="match status" value="1"/>
</dbReference>
<dbReference type="GO" id="GO:0022857">
    <property type="term" value="F:transmembrane transporter activity"/>
    <property type="evidence" value="ECO:0007669"/>
    <property type="project" value="InterPro"/>
</dbReference>
<evidence type="ECO:0000256" key="4">
    <source>
        <dbReference type="ARBA" id="ARBA00022692"/>
    </source>
</evidence>
<evidence type="ECO:0000313" key="11">
    <source>
        <dbReference type="Proteomes" id="UP000231550"/>
    </source>
</evidence>
<feature type="transmembrane region" description="Helical" evidence="9">
    <location>
        <begin position="191"/>
        <end position="212"/>
    </location>
</feature>
<feature type="transmembrane region" description="Helical" evidence="9">
    <location>
        <begin position="224"/>
        <end position="253"/>
    </location>
</feature>
<protein>
    <submittedName>
        <fullName evidence="10">Branched-chain amino acid ABC transporter permease</fullName>
    </submittedName>
</protein>
<dbReference type="AlphaFoldDB" id="A0A2H0KRB3"/>
<dbReference type="PANTHER" id="PTHR11795">
    <property type="entry name" value="BRANCHED-CHAIN AMINO ACID TRANSPORT SYSTEM PERMEASE PROTEIN LIVH"/>
    <property type="match status" value="1"/>
</dbReference>
<keyword evidence="5" id="KW-0029">Amino-acid transport</keyword>
<dbReference type="PANTHER" id="PTHR11795:SF445">
    <property type="entry name" value="AMINO ACID ABC TRANSPORTER PERMEASE PROTEIN"/>
    <property type="match status" value="1"/>
</dbReference>
<comment type="similarity">
    <text evidence="8">Belongs to the binding-protein-dependent transport system permease family. LivHM subfamily.</text>
</comment>
<evidence type="ECO:0000256" key="1">
    <source>
        <dbReference type="ARBA" id="ARBA00004651"/>
    </source>
</evidence>
<feature type="transmembrane region" description="Helical" evidence="9">
    <location>
        <begin position="95"/>
        <end position="116"/>
    </location>
</feature>
<keyword evidence="4 9" id="KW-0812">Transmembrane</keyword>
<feature type="transmembrane region" description="Helical" evidence="9">
    <location>
        <begin position="265"/>
        <end position="282"/>
    </location>
</feature>
<evidence type="ECO:0000256" key="5">
    <source>
        <dbReference type="ARBA" id="ARBA00022970"/>
    </source>
</evidence>
<evidence type="ECO:0000256" key="9">
    <source>
        <dbReference type="SAM" id="Phobius"/>
    </source>
</evidence>
<accession>A0A2H0KRB3</accession>
<comment type="caution">
    <text evidence="10">The sequence shown here is derived from an EMBL/GenBank/DDBJ whole genome shotgun (WGS) entry which is preliminary data.</text>
</comment>
<dbReference type="InterPro" id="IPR001851">
    <property type="entry name" value="ABC_transp_permease"/>
</dbReference>
<keyword evidence="3" id="KW-1003">Cell membrane</keyword>
<dbReference type="GO" id="GO:0005886">
    <property type="term" value="C:plasma membrane"/>
    <property type="evidence" value="ECO:0007669"/>
    <property type="project" value="UniProtKB-SubCell"/>
</dbReference>
<evidence type="ECO:0000256" key="8">
    <source>
        <dbReference type="ARBA" id="ARBA00037998"/>
    </source>
</evidence>
<organism evidence="10 11">
    <name type="scientific">Candidatus Portnoybacteria bacterium CG11_big_fil_rev_8_21_14_0_20_44_10</name>
    <dbReference type="NCBI Taxonomy" id="1974818"/>
    <lineage>
        <taxon>Bacteria</taxon>
        <taxon>Candidatus Portnoyibacteriota</taxon>
    </lineage>
</organism>
<dbReference type="EMBL" id="PCVN01000025">
    <property type="protein sequence ID" value="PIQ74679.1"/>
    <property type="molecule type" value="Genomic_DNA"/>
</dbReference>
<sequence>MDIIPQLILNSIIAGAIYTLVALGFNLIYGATKFFNLAHGVMAAVGGYVFFYLAKTLGLNIFIAVIIGVGLAGLVGYGLDKLIYLPLRKRKASNMVLLVASLGAFTAPQAVIAILFTSQFKTLSQHVGTQKLFEVFGGFITQTQLIILTSVVLITAGLVLLLHKTQFGKAVRAISDDEEVAKIIGINTNKIIGYVFFIGSAIAGLAGILVGFDTGIEPTMGLSLLLKGVIASIVGGVGNIYGGVLGAFLLGFVENFGIWKISGEWKDAIAFALLIVFLIFRPRGIMNK</sequence>
<name>A0A2H0KRB3_9BACT</name>
<evidence type="ECO:0000256" key="2">
    <source>
        <dbReference type="ARBA" id="ARBA00022448"/>
    </source>
</evidence>
<evidence type="ECO:0000256" key="3">
    <source>
        <dbReference type="ARBA" id="ARBA00022475"/>
    </source>
</evidence>
<evidence type="ECO:0000256" key="7">
    <source>
        <dbReference type="ARBA" id="ARBA00023136"/>
    </source>
</evidence>
<feature type="transmembrane region" description="Helical" evidence="9">
    <location>
        <begin position="6"/>
        <end position="27"/>
    </location>
</feature>
<dbReference type="CDD" id="cd06582">
    <property type="entry name" value="TM_PBP1_LivH_like"/>
    <property type="match status" value="1"/>
</dbReference>
<gene>
    <name evidence="10" type="ORF">COV85_00810</name>
</gene>
<keyword evidence="7 9" id="KW-0472">Membrane</keyword>
<keyword evidence="2" id="KW-0813">Transport</keyword>
<feature type="transmembrane region" description="Helical" evidence="9">
    <location>
        <begin position="59"/>
        <end position="83"/>
    </location>
</feature>
<reference evidence="10 11" key="1">
    <citation type="submission" date="2017-09" db="EMBL/GenBank/DDBJ databases">
        <title>Depth-based differentiation of microbial function through sediment-hosted aquifers and enrichment of novel symbionts in the deep terrestrial subsurface.</title>
        <authorList>
            <person name="Probst A.J."/>
            <person name="Ladd B."/>
            <person name="Jarett J.K."/>
            <person name="Geller-Mcgrath D.E."/>
            <person name="Sieber C.M."/>
            <person name="Emerson J.B."/>
            <person name="Anantharaman K."/>
            <person name="Thomas B.C."/>
            <person name="Malmstrom R."/>
            <person name="Stieglmeier M."/>
            <person name="Klingl A."/>
            <person name="Woyke T."/>
            <person name="Ryan C.M."/>
            <person name="Banfield J.F."/>
        </authorList>
    </citation>
    <scope>NUCLEOTIDE SEQUENCE [LARGE SCALE GENOMIC DNA]</scope>
    <source>
        <strain evidence="10">CG11_big_fil_rev_8_21_14_0_20_44_10</strain>
    </source>
</reference>
<evidence type="ECO:0000256" key="6">
    <source>
        <dbReference type="ARBA" id="ARBA00022989"/>
    </source>
</evidence>
<dbReference type="Proteomes" id="UP000231550">
    <property type="component" value="Unassembled WGS sequence"/>
</dbReference>
<comment type="subcellular location">
    <subcellularLocation>
        <location evidence="1">Cell membrane</location>
        <topology evidence="1">Multi-pass membrane protein</topology>
    </subcellularLocation>
</comment>
<evidence type="ECO:0000313" key="10">
    <source>
        <dbReference type="EMBL" id="PIQ74679.1"/>
    </source>
</evidence>
<dbReference type="InterPro" id="IPR052157">
    <property type="entry name" value="BCAA_transport_permease"/>
</dbReference>
<keyword evidence="6 9" id="KW-1133">Transmembrane helix</keyword>
<feature type="transmembrane region" description="Helical" evidence="9">
    <location>
        <begin position="136"/>
        <end position="162"/>
    </location>
</feature>
<proteinExistence type="inferred from homology"/>